<proteinExistence type="predicted"/>
<evidence type="ECO:0000313" key="3">
    <source>
        <dbReference type="Proteomes" id="UP001257627"/>
    </source>
</evidence>
<name>A0ABU3V119_9ACTN</name>
<evidence type="ECO:0000256" key="1">
    <source>
        <dbReference type="SAM" id="MobiDB-lite"/>
    </source>
</evidence>
<dbReference type="EMBL" id="JARAKF010000001">
    <property type="protein sequence ID" value="MDU8999876.1"/>
    <property type="molecule type" value="Genomic_DNA"/>
</dbReference>
<sequence length="48" mass="5296">MRQAGEQNTAEARRSTPTVHTAPHCGHEAVTPAFTASVRALARRIRRQ</sequence>
<keyword evidence="3" id="KW-1185">Reference proteome</keyword>
<feature type="region of interest" description="Disordered" evidence="1">
    <location>
        <begin position="1"/>
        <end position="28"/>
    </location>
</feature>
<gene>
    <name evidence="2" type="ORF">PU648_47570</name>
</gene>
<comment type="caution">
    <text evidence="2">The sequence shown here is derived from an EMBL/GenBank/DDBJ whole genome shotgun (WGS) entry which is preliminary data.</text>
</comment>
<feature type="compositionally biased region" description="Polar residues" evidence="1">
    <location>
        <begin position="1"/>
        <end position="19"/>
    </location>
</feature>
<protein>
    <submittedName>
        <fullName evidence="2">Uncharacterized protein</fullName>
    </submittedName>
</protein>
<evidence type="ECO:0000313" key="2">
    <source>
        <dbReference type="EMBL" id="MDU8999876.1"/>
    </source>
</evidence>
<reference evidence="2 3" key="1">
    <citation type="submission" date="2023-02" db="EMBL/GenBank/DDBJ databases">
        <authorList>
            <person name="Maleckis M."/>
        </authorList>
    </citation>
    <scope>NUCLEOTIDE SEQUENCE [LARGE SCALE GENOMIC DNA]</scope>
    <source>
        <strain evidence="2 3">P8-A2</strain>
    </source>
</reference>
<accession>A0ABU3V119</accession>
<dbReference type="Proteomes" id="UP001257627">
    <property type="component" value="Unassembled WGS sequence"/>
</dbReference>
<organism evidence="2 3">
    <name type="scientific">Streptomyces mirabilis</name>
    <dbReference type="NCBI Taxonomy" id="68239"/>
    <lineage>
        <taxon>Bacteria</taxon>
        <taxon>Bacillati</taxon>
        <taxon>Actinomycetota</taxon>
        <taxon>Actinomycetes</taxon>
        <taxon>Kitasatosporales</taxon>
        <taxon>Streptomycetaceae</taxon>
        <taxon>Streptomyces</taxon>
    </lineage>
</organism>
<dbReference type="RefSeq" id="WP_316736584.1">
    <property type="nucleotide sequence ID" value="NZ_CP107955.1"/>
</dbReference>